<dbReference type="Proteomes" id="UP000327493">
    <property type="component" value="Chromosome 19"/>
</dbReference>
<organism evidence="2 3">
    <name type="scientific">Etheostoma spectabile</name>
    <name type="common">orangethroat darter</name>
    <dbReference type="NCBI Taxonomy" id="54343"/>
    <lineage>
        <taxon>Eukaryota</taxon>
        <taxon>Metazoa</taxon>
        <taxon>Chordata</taxon>
        <taxon>Craniata</taxon>
        <taxon>Vertebrata</taxon>
        <taxon>Euteleostomi</taxon>
        <taxon>Actinopterygii</taxon>
        <taxon>Neopterygii</taxon>
        <taxon>Teleostei</taxon>
        <taxon>Neoteleostei</taxon>
        <taxon>Acanthomorphata</taxon>
        <taxon>Eupercaria</taxon>
        <taxon>Perciformes</taxon>
        <taxon>Percoidei</taxon>
        <taxon>Percidae</taxon>
        <taxon>Etheostomatinae</taxon>
        <taxon>Etheostoma</taxon>
    </lineage>
</organism>
<dbReference type="EMBL" id="VOFY01000019">
    <property type="protein sequence ID" value="KAA8582798.1"/>
    <property type="molecule type" value="Genomic_DNA"/>
</dbReference>
<reference evidence="2 3" key="1">
    <citation type="submission" date="2019-08" db="EMBL/GenBank/DDBJ databases">
        <title>A chromosome-level genome assembly, high-density linkage maps, and genome scans reveal the genomic architecture of hybrid incompatibilities underlying speciation via character displacement in darters (Percidae: Etheostominae).</title>
        <authorList>
            <person name="Moran R.L."/>
            <person name="Catchen J.M."/>
            <person name="Fuller R.C."/>
        </authorList>
    </citation>
    <scope>NUCLEOTIDE SEQUENCE [LARGE SCALE GENOMIC DNA]</scope>
    <source>
        <strain evidence="2">EspeVRDwgs_2016</strain>
        <tissue evidence="2">Muscle</tissue>
    </source>
</reference>
<proteinExistence type="inferred from homology"/>
<keyword evidence="3" id="KW-1185">Reference proteome</keyword>
<dbReference type="Gene3D" id="3.30.760.10">
    <property type="entry name" value="RNA Cap, Translation Initiation Factor Eif4e"/>
    <property type="match status" value="1"/>
</dbReference>
<dbReference type="SUPFAM" id="SSF55418">
    <property type="entry name" value="eIF4e-like"/>
    <property type="match status" value="1"/>
</dbReference>
<protein>
    <submittedName>
        <fullName evidence="2">Uncharacterized protein</fullName>
    </submittedName>
</protein>
<gene>
    <name evidence="2" type="ORF">FQN60_006469</name>
</gene>
<dbReference type="PANTHER" id="PTHR31977">
    <property type="entry name" value="UPF0696 PROTEIN C11ORF68"/>
    <property type="match status" value="1"/>
</dbReference>
<dbReference type="InterPro" id="IPR023398">
    <property type="entry name" value="TIF_eIF4e-like"/>
</dbReference>
<dbReference type="AlphaFoldDB" id="A0A5J5CLG4"/>
<comment type="similarity">
    <text evidence="1">Belongs to the UPF0696 family.</text>
</comment>
<dbReference type="PANTHER" id="PTHR31977:SF1">
    <property type="entry name" value="UPF0696 PROTEIN C11ORF68"/>
    <property type="match status" value="1"/>
</dbReference>
<accession>A0A5J5CLG4</accession>
<evidence type="ECO:0000313" key="2">
    <source>
        <dbReference type="EMBL" id="KAA8582798.1"/>
    </source>
</evidence>
<dbReference type="InterPro" id="IPR015034">
    <property type="entry name" value="Bles03"/>
</dbReference>
<sequence length="283" mass="31446">MEEEGPPAEGAVESPFTAETYAAEAMAADMDPWIVFDSRRTPRSEFDAWLESNGPSRVYRFGDEENGVSPVGWIAVLGLNHCPSTGDVTGLQESWEKLLASGRPVSFQTVKELALNHGVLTGKWLMHLDSGFKLDRAWECVARAALDGKISLVKVSPHNPKGEGKQVICAYNQNFTDESEVLRLDSIIRATGVKCPLAYKPDVYTYLGIYRNNRWKLGPTIYESKFDLESVPRRSHIINKVTNMESAWALGFGKARELWHIVVRECCVHPELRAVHGEGAAGL</sequence>
<comment type="caution">
    <text evidence="2">The sequence shown here is derived from an EMBL/GenBank/DDBJ whole genome shotgun (WGS) entry which is preliminary data.</text>
</comment>
<evidence type="ECO:0000256" key="1">
    <source>
        <dbReference type="ARBA" id="ARBA00010568"/>
    </source>
</evidence>
<evidence type="ECO:0000313" key="3">
    <source>
        <dbReference type="Proteomes" id="UP000327493"/>
    </source>
</evidence>
<dbReference type="Pfam" id="PF08939">
    <property type="entry name" value="Bles03"/>
    <property type="match status" value="1"/>
</dbReference>
<name>A0A5J5CLG4_9PERO</name>